<dbReference type="EMBL" id="JACXZA010000001">
    <property type="protein sequence ID" value="MBD3918397.1"/>
    <property type="molecule type" value="Genomic_DNA"/>
</dbReference>
<accession>A0ABR8MTT9</accession>
<dbReference type="Proteomes" id="UP000609346">
    <property type="component" value="Unassembled WGS sequence"/>
</dbReference>
<reference evidence="1 2" key="1">
    <citation type="submission" date="2020-09" db="EMBL/GenBank/DDBJ databases">
        <title>Paenibacillus sp. strain PR3 16S rRNA gene Genome sequencing and assembly.</title>
        <authorList>
            <person name="Kim J."/>
        </authorList>
    </citation>
    <scope>NUCLEOTIDE SEQUENCE [LARGE SCALE GENOMIC DNA]</scope>
    <source>
        <strain evidence="1 2">PR3</strain>
    </source>
</reference>
<proteinExistence type="predicted"/>
<organism evidence="1 2">
    <name type="scientific">Paenibacillus terricola</name>
    <dbReference type="NCBI Taxonomy" id="2763503"/>
    <lineage>
        <taxon>Bacteria</taxon>
        <taxon>Bacillati</taxon>
        <taxon>Bacillota</taxon>
        <taxon>Bacilli</taxon>
        <taxon>Bacillales</taxon>
        <taxon>Paenibacillaceae</taxon>
        <taxon>Paenibacillus</taxon>
    </lineage>
</organism>
<sequence>MMNSDLEVLNSSIKKEADEILNGNGLLRILEGYGKVSVSGSYLLDLGEI</sequence>
<evidence type="ECO:0000313" key="1">
    <source>
        <dbReference type="EMBL" id="MBD3918397.1"/>
    </source>
</evidence>
<gene>
    <name evidence="1" type="ORF">H8B09_06490</name>
</gene>
<dbReference type="RefSeq" id="WP_191202591.1">
    <property type="nucleotide sequence ID" value="NZ_JACXZA010000001.1"/>
</dbReference>
<comment type="caution">
    <text evidence="1">The sequence shown here is derived from an EMBL/GenBank/DDBJ whole genome shotgun (WGS) entry which is preliminary data.</text>
</comment>
<protein>
    <submittedName>
        <fullName evidence="1">Uncharacterized protein</fullName>
    </submittedName>
</protein>
<keyword evidence="2" id="KW-1185">Reference proteome</keyword>
<evidence type="ECO:0000313" key="2">
    <source>
        <dbReference type="Proteomes" id="UP000609346"/>
    </source>
</evidence>
<name>A0ABR8MTT9_9BACL</name>